<dbReference type="SFLD" id="SFLDG01065">
    <property type="entry name" value="anaerobic_coproporphyrinogen-I"/>
    <property type="match status" value="1"/>
</dbReference>
<dbReference type="SFLD" id="SFLDF00288">
    <property type="entry name" value="HemN-like__clustered_with_nucl"/>
    <property type="match status" value="1"/>
</dbReference>
<dbReference type="SMART" id="SM00729">
    <property type="entry name" value="Elp3"/>
    <property type="match status" value="1"/>
</dbReference>
<evidence type="ECO:0000259" key="11">
    <source>
        <dbReference type="PROSITE" id="PS51918"/>
    </source>
</evidence>
<dbReference type="PANTHER" id="PTHR13932">
    <property type="entry name" value="COPROPORPHYRINIGEN III OXIDASE"/>
    <property type="match status" value="1"/>
</dbReference>
<keyword evidence="10" id="KW-0004">4Fe-4S</keyword>
<keyword evidence="5 10" id="KW-0949">S-adenosyl-L-methionine</keyword>
<dbReference type="InterPro" id="IPR034505">
    <property type="entry name" value="Coproporphyrinogen-III_oxidase"/>
</dbReference>
<dbReference type="SFLD" id="SFLDF00562">
    <property type="entry name" value="HemN-like__clustered_with_heat"/>
    <property type="match status" value="1"/>
</dbReference>
<feature type="domain" description="Radical SAM core" evidence="11">
    <location>
        <begin position="10"/>
        <end position="248"/>
    </location>
</feature>
<evidence type="ECO:0000256" key="6">
    <source>
        <dbReference type="ARBA" id="ARBA00022723"/>
    </source>
</evidence>
<dbReference type="Gene3D" id="3.20.20.70">
    <property type="entry name" value="Aldolase class I"/>
    <property type="match status" value="1"/>
</dbReference>
<evidence type="ECO:0000256" key="10">
    <source>
        <dbReference type="RuleBase" id="RU364116"/>
    </source>
</evidence>
<dbReference type="InterPro" id="IPR058240">
    <property type="entry name" value="rSAM_sf"/>
</dbReference>
<dbReference type="CDD" id="cd01335">
    <property type="entry name" value="Radical_SAM"/>
    <property type="match status" value="1"/>
</dbReference>
<proteinExistence type="inferred from homology"/>
<keyword evidence="4 10" id="KW-0349">Heme</keyword>
<keyword evidence="13" id="KW-1185">Reference proteome</keyword>
<keyword evidence="6 10" id="KW-0479">Metal-binding</keyword>
<evidence type="ECO:0000313" key="13">
    <source>
        <dbReference type="Proteomes" id="UP001597044"/>
    </source>
</evidence>
<organism evidence="12 13">
    <name type="scientific">Paraperlucidibaca wandonensis</name>
    <dbReference type="NCBI Taxonomy" id="1268273"/>
    <lineage>
        <taxon>Bacteria</taxon>
        <taxon>Pseudomonadati</taxon>
        <taxon>Pseudomonadota</taxon>
        <taxon>Gammaproteobacteria</taxon>
        <taxon>Moraxellales</taxon>
        <taxon>Moraxellaceae</taxon>
        <taxon>Paraperlucidibaca</taxon>
    </lineage>
</organism>
<dbReference type="NCBIfam" id="TIGR00539">
    <property type="entry name" value="hemN_rel"/>
    <property type="match status" value="1"/>
</dbReference>
<name>A0ABW3HIL0_9GAMM</name>
<keyword evidence="8 10" id="KW-0411">Iron-sulfur</keyword>
<dbReference type="SUPFAM" id="SSF102114">
    <property type="entry name" value="Radical SAM enzymes"/>
    <property type="match status" value="1"/>
</dbReference>
<dbReference type="InterPro" id="IPR006638">
    <property type="entry name" value="Elp3/MiaA/NifB-like_rSAM"/>
</dbReference>
<evidence type="ECO:0000256" key="3">
    <source>
        <dbReference type="ARBA" id="ARBA00017228"/>
    </source>
</evidence>
<comment type="caution">
    <text evidence="12">The sequence shown here is derived from an EMBL/GenBank/DDBJ whole genome shotgun (WGS) entry which is preliminary data.</text>
</comment>
<accession>A0ABW3HIL0</accession>
<evidence type="ECO:0000256" key="8">
    <source>
        <dbReference type="ARBA" id="ARBA00023014"/>
    </source>
</evidence>
<comment type="subcellular location">
    <subcellularLocation>
        <location evidence="10">Cytoplasm</location>
    </subcellularLocation>
</comment>
<evidence type="ECO:0000256" key="5">
    <source>
        <dbReference type="ARBA" id="ARBA00022691"/>
    </source>
</evidence>
<evidence type="ECO:0000256" key="7">
    <source>
        <dbReference type="ARBA" id="ARBA00023004"/>
    </source>
</evidence>
<dbReference type="PROSITE" id="PS51918">
    <property type="entry name" value="RADICAL_SAM"/>
    <property type="match status" value="1"/>
</dbReference>
<evidence type="ECO:0000313" key="12">
    <source>
        <dbReference type="EMBL" id="MFD0950594.1"/>
    </source>
</evidence>
<sequence length="420" mass="45799">MSAPLVNVRAQKVPPLSLYVHMPWCVRKCPYCDFNSHAVSADGVPEAAYIDALLNDLDADLAHFSQDWSQRPLQSIFIGGGTPSLISPNGYVRLFAGIRARLSWADDIEITLEANPGTVEQGLFEGYRAAGINRLSIGVQTFQGEQLKALGRIHSGDEALRAASTARAAGFERINLDLMHGLPGQSVAAACDDLAQAIALGVTHLSWYQLTLEPNTVFYRQQPILPDEDVLADIQEQGEVLLAQAGFQRYEVSAFAQADQACRHNLNYWQFGDYLGIGAGAHGKLTLANSADITTASAEIWRSTKTRMPKDYLAAYSAAQSTGIPSVAAYQAKLERIASIDLPFEFMLNALRLTNGVPSAYWSERTGLSLNTIASTLAELRRQGLLEHTPDRLQASALGLRFLNRAIDAFLPEHSEPASR</sequence>
<gene>
    <name evidence="12" type="primary">hemW</name>
    <name evidence="12" type="ORF">ACFQ0F_09380</name>
</gene>
<dbReference type="Pfam" id="PF04055">
    <property type="entry name" value="Radical_SAM"/>
    <property type="match status" value="1"/>
</dbReference>
<evidence type="ECO:0000256" key="4">
    <source>
        <dbReference type="ARBA" id="ARBA00022617"/>
    </source>
</evidence>
<keyword evidence="10" id="KW-0963">Cytoplasm</keyword>
<dbReference type="Pfam" id="PF06969">
    <property type="entry name" value="HemN_C"/>
    <property type="match status" value="1"/>
</dbReference>
<dbReference type="RefSeq" id="WP_379071439.1">
    <property type="nucleotide sequence ID" value="NZ_JBHTIT010000001.1"/>
</dbReference>
<comment type="cofactor">
    <cofactor evidence="1">
        <name>[4Fe-4S] cluster</name>
        <dbReference type="ChEBI" id="CHEBI:49883"/>
    </cofactor>
</comment>
<dbReference type="InterPro" id="IPR007197">
    <property type="entry name" value="rSAM"/>
</dbReference>
<comment type="similarity">
    <text evidence="2">Belongs to the anaerobic coproporphyrinogen-III oxidase family. HemW subfamily.</text>
</comment>
<dbReference type="EMBL" id="JBHTIT010000001">
    <property type="protein sequence ID" value="MFD0950594.1"/>
    <property type="molecule type" value="Genomic_DNA"/>
</dbReference>
<reference evidence="13" key="1">
    <citation type="journal article" date="2019" name="Int. J. Syst. Evol. Microbiol.">
        <title>The Global Catalogue of Microorganisms (GCM) 10K type strain sequencing project: providing services to taxonomists for standard genome sequencing and annotation.</title>
        <authorList>
            <consortium name="The Broad Institute Genomics Platform"/>
            <consortium name="The Broad Institute Genome Sequencing Center for Infectious Disease"/>
            <person name="Wu L."/>
            <person name="Ma J."/>
        </authorList>
    </citation>
    <scope>NUCLEOTIDE SEQUENCE [LARGE SCALE GENOMIC DNA]</scope>
    <source>
        <strain evidence="13">CCUG 63419</strain>
    </source>
</reference>
<dbReference type="InterPro" id="IPR004559">
    <property type="entry name" value="HemW-like"/>
</dbReference>
<protein>
    <recommendedName>
        <fullName evidence="3 10">Heme chaperone HemW</fullName>
    </recommendedName>
</protein>
<keyword evidence="7 10" id="KW-0408">Iron</keyword>
<dbReference type="InterPro" id="IPR010723">
    <property type="entry name" value="HemN_C"/>
</dbReference>
<keyword evidence="9 10" id="KW-0143">Chaperone</keyword>
<evidence type="ECO:0000256" key="2">
    <source>
        <dbReference type="ARBA" id="ARBA00006100"/>
    </source>
</evidence>
<comment type="function">
    <text evidence="10">Probably acts as a heme chaperone, transferring heme to an unknown acceptor. Binds one molecule of heme per monomer, possibly covalently. Binds 1 [4Fe-4S] cluster. The cluster is coordinated with 3 cysteines and an exchangeable S-adenosyl-L-methionine.</text>
</comment>
<dbReference type="Proteomes" id="UP001597044">
    <property type="component" value="Unassembled WGS sequence"/>
</dbReference>
<evidence type="ECO:0000256" key="1">
    <source>
        <dbReference type="ARBA" id="ARBA00001966"/>
    </source>
</evidence>
<evidence type="ECO:0000256" key="9">
    <source>
        <dbReference type="ARBA" id="ARBA00023186"/>
    </source>
</evidence>
<dbReference type="PANTHER" id="PTHR13932:SF5">
    <property type="entry name" value="RADICAL S-ADENOSYL METHIONINE DOMAIN-CONTAINING PROTEIN 1, MITOCHONDRIAL"/>
    <property type="match status" value="1"/>
</dbReference>
<dbReference type="SFLD" id="SFLDS00029">
    <property type="entry name" value="Radical_SAM"/>
    <property type="match status" value="1"/>
</dbReference>
<dbReference type="InterPro" id="IPR013785">
    <property type="entry name" value="Aldolase_TIM"/>
</dbReference>